<keyword evidence="3 6" id="KW-0812">Transmembrane</keyword>
<keyword evidence="2" id="KW-1003">Cell membrane</keyword>
<accession>A0ABV7CN91</accession>
<evidence type="ECO:0000256" key="6">
    <source>
        <dbReference type="SAM" id="Phobius"/>
    </source>
</evidence>
<feature type="transmembrane region" description="Helical" evidence="6">
    <location>
        <begin position="142"/>
        <end position="166"/>
    </location>
</feature>
<evidence type="ECO:0000313" key="7">
    <source>
        <dbReference type="EMBL" id="MFC3034026.1"/>
    </source>
</evidence>
<organism evidence="7 8">
    <name type="scientific">Pseudoalteromonas fenneropenaei</name>
    <dbReference type="NCBI Taxonomy" id="1737459"/>
    <lineage>
        <taxon>Bacteria</taxon>
        <taxon>Pseudomonadati</taxon>
        <taxon>Pseudomonadota</taxon>
        <taxon>Gammaproteobacteria</taxon>
        <taxon>Alteromonadales</taxon>
        <taxon>Pseudoalteromonadaceae</taxon>
        <taxon>Pseudoalteromonas</taxon>
    </lineage>
</organism>
<feature type="transmembrane region" description="Helical" evidence="6">
    <location>
        <begin position="39"/>
        <end position="59"/>
    </location>
</feature>
<sequence>MDYVIAVLLFALVSSITPGPNNILVMTSGVNFGIKRSLPLLAGICSGFTLMLLVVSLGFASLFQTYPQLHLVIKWLGVIYLIYLAWLVARSGQVEANTVKQQPLNFLNGALFQWINGKAWVVATGAIAAYTPVGQGFGDAHLMIVTVFLFVSFPCVGLWLVAGAGLQRWLSSGKARNIFNYTMSILLILSVLPVLHELLS</sequence>
<evidence type="ECO:0000256" key="2">
    <source>
        <dbReference type="ARBA" id="ARBA00022475"/>
    </source>
</evidence>
<evidence type="ECO:0000256" key="3">
    <source>
        <dbReference type="ARBA" id="ARBA00022692"/>
    </source>
</evidence>
<proteinExistence type="predicted"/>
<comment type="subcellular location">
    <subcellularLocation>
        <location evidence="1">Cell membrane</location>
        <topology evidence="1">Multi-pass membrane protein</topology>
    </subcellularLocation>
</comment>
<feature type="transmembrane region" description="Helical" evidence="6">
    <location>
        <begin position="178"/>
        <end position="196"/>
    </location>
</feature>
<evidence type="ECO:0000313" key="8">
    <source>
        <dbReference type="Proteomes" id="UP001595453"/>
    </source>
</evidence>
<dbReference type="Proteomes" id="UP001595453">
    <property type="component" value="Unassembled WGS sequence"/>
</dbReference>
<dbReference type="InterPro" id="IPR001123">
    <property type="entry name" value="LeuE-type"/>
</dbReference>
<keyword evidence="4 6" id="KW-1133">Transmembrane helix</keyword>
<evidence type="ECO:0000256" key="1">
    <source>
        <dbReference type="ARBA" id="ARBA00004651"/>
    </source>
</evidence>
<keyword evidence="5 6" id="KW-0472">Membrane</keyword>
<dbReference type="PANTHER" id="PTHR30086">
    <property type="entry name" value="ARGININE EXPORTER PROTEIN ARGO"/>
    <property type="match status" value="1"/>
</dbReference>
<dbReference type="EMBL" id="JBHRSD010000029">
    <property type="protein sequence ID" value="MFC3034026.1"/>
    <property type="molecule type" value="Genomic_DNA"/>
</dbReference>
<name>A0ABV7CN91_9GAMM</name>
<dbReference type="RefSeq" id="WP_377126522.1">
    <property type="nucleotide sequence ID" value="NZ_JBHRSD010000029.1"/>
</dbReference>
<gene>
    <name evidence="7" type="ORF">ACFOEE_16060</name>
</gene>
<feature type="transmembrane region" description="Helical" evidence="6">
    <location>
        <begin position="71"/>
        <end position="89"/>
    </location>
</feature>
<keyword evidence="8" id="KW-1185">Reference proteome</keyword>
<evidence type="ECO:0000256" key="4">
    <source>
        <dbReference type="ARBA" id="ARBA00022989"/>
    </source>
</evidence>
<reference evidence="8" key="1">
    <citation type="journal article" date="2019" name="Int. J. Syst. Evol. Microbiol.">
        <title>The Global Catalogue of Microorganisms (GCM) 10K type strain sequencing project: providing services to taxonomists for standard genome sequencing and annotation.</title>
        <authorList>
            <consortium name="The Broad Institute Genomics Platform"/>
            <consortium name="The Broad Institute Genome Sequencing Center for Infectious Disease"/>
            <person name="Wu L."/>
            <person name="Ma J."/>
        </authorList>
    </citation>
    <scope>NUCLEOTIDE SEQUENCE [LARGE SCALE GENOMIC DNA]</scope>
    <source>
        <strain evidence="8">KCTC 42730</strain>
    </source>
</reference>
<dbReference type="PANTHER" id="PTHR30086:SF20">
    <property type="entry name" value="ARGININE EXPORTER PROTEIN ARGO-RELATED"/>
    <property type="match status" value="1"/>
</dbReference>
<evidence type="ECO:0000256" key="5">
    <source>
        <dbReference type="ARBA" id="ARBA00023136"/>
    </source>
</evidence>
<protein>
    <submittedName>
        <fullName evidence="7">LysE family translocator</fullName>
    </submittedName>
</protein>
<comment type="caution">
    <text evidence="7">The sequence shown here is derived from an EMBL/GenBank/DDBJ whole genome shotgun (WGS) entry which is preliminary data.</text>
</comment>
<dbReference type="Pfam" id="PF01810">
    <property type="entry name" value="LysE"/>
    <property type="match status" value="1"/>
</dbReference>